<dbReference type="EMBL" id="BMCJ01000002">
    <property type="protein sequence ID" value="GGC83787.1"/>
    <property type="molecule type" value="Genomic_DNA"/>
</dbReference>
<comment type="similarity">
    <text evidence="3">Belongs to the DapA family.</text>
</comment>
<dbReference type="PIRSF" id="PIRSF001365">
    <property type="entry name" value="DHDPS"/>
    <property type="match status" value="1"/>
</dbReference>
<keyword evidence="1 3" id="KW-0456">Lyase</keyword>
<dbReference type="Pfam" id="PF00701">
    <property type="entry name" value="DHDPS"/>
    <property type="match status" value="1"/>
</dbReference>
<evidence type="ECO:0000313" key="4">
    <source>
        <dbReference type="EMBL" id="GGC83787.1"/>
    </source>
</evidence>
<proteinExistence type="inferred from homology"/>
<comment type="caution">
    <text evidence="4">The sequence shown here is derived from an EMBL/GenBank/DDBJ whole genome shotgun (WGS) entry which is preliminary data.</text>
</comment>
<dbReference type="InterPro" id="IPR020625">
    <property type="entry name" value="Schiff_base-form_aldolases_AS"/>
</dbReference>
<sequence>MKFKGIIPPVVTLFDETGNLDLELNRKYMDVLIEQNVHGILLMGSSGEFSSLTLEERKLYMREMIKHIDNRVPVLVGVGHTVLKEVLDLCNYAELQGADGLLVVNPYYWNLSEDQLYRFYSIIAENSKLPILLYNIPSFTGQPLTVELIKKLAGNYPNICGIKETVSEFSHINEMITELKKVRQGFMVFSAFDEHALPALVNGSAGSINGSSVFAPEISVSLYEAFKENQMEKAEANHQQLVKLMDLYTYCPSFFTTMKEAVHQRWFPGYQAGHRAPFDVYPNDLSEKVSILLKTIKLKEGMKS</sequence>
<evidence type="ECO:0000256" key="3">
    <source>
        <dbReference type="PIRNR" id="PIRNR001365"/>
    </source>
</evidence>
<dbReference type="Gene3D" id="3.20.20.70">
    <property type="entry name" value="Aldolase class I"/>
    <property type="match status" value="1"/>
</dbReference>
<reference evidence="5" key="1">
    <citation type="journal article" date="2019" name="Int. J. Syst. Evol. Microbiol.">
        <title>The Global Catalogue of Microorganisms (GCM) 10K type strain sequencing project: providing services to taxonomists for standard genome sequencing and annotation.</title>
        <authorList>
            <consortium name="The Broad Institute Genomics Platform"/>
            <consortium name="The Broad Institute Genome Sequencing Center for Infectious Disease"/>
            <person name="Wu L."/>
            <person name="Ma J."/>
        </authorList>
    </citation>
    <scope>NUCLEOTIDE SEQUENCE [LARGE SCALE GENOMIC DNA]</scope>
    <source>
        <strain evidence="5">CCM 7282</strain>
    </source>
</reference>
<organism evidence="4 5">
    <name type="scientific">Thalassobacillus devorans</name>
    <dbReference type="NCBI Taxonomy" id="279813"/>
    <lineage>
        <taxon>Bacteria</taxon>
        <taxon>Bacillati</taxon>
        <taxon>Bacillota</taxon>
        <taxon>Bacilli</taxon>
        <taxon>Bacillales</taxon>
        <taxon>Bacillaceae</taxon>
        <taxon>Thalassobacillus</taxon>
    </lineage>
</organism>
<dbReference type="InterPro" id="IPR013785">
    <property type="entry name" value="Aldolase_TIM"/>
</dbReference>
<protein>
    <submittedName>
        <fullName evidence="4">Dihydrodipicolinate synthase family protein</fullName>
    </submittedName>
</protein>
<dbReference type="RefSeq" id="WP_062441712.1">
    <property type="nucleotide sequence ID" value="NZ_BMCJ01000002.1"/>
</dbReference>
<evidence type="ECO:0000256" key="1">
    <source>
        <dbReference type="ARBA" id="ARBA00023239"/>
    </source>
</evidence>
<name>A0ABQ1NVA6_9BACI</name>
<dbReference type="SMART" id="SM01130">
    <property type="entry name" value="DHDPS"/>
    <property type="match status" value="1"/>
</dbReference>
<gene>
    <name evidence="4" type="ORF">GCM10007216_13010</name>
</gene>
<dbReference type="SUPFAM" id="SSF51569">
    <property type="entry name" value="Aldolase"/>
    <property type="match status" value="1"/>
</dbReference>
<dbReference type="InterPro" id="IPR002220">
    <property type="entry name" value="DapA-like"/>
</dbReference>
<dbReference type="PANTHER" id="PTHR12128">
    <property type="entry name" value="DIHYDRODIPICOLINATE SYNTHASE"/>
    <property type="match status" value="1"/>
</dbReference>
<evidence type="ECO:0000313" key="5">
    <source>
        <dbReference type="Proteomes" id="UP000619534"/>
    </source>
</evidence>
<keyword evidence="2" id="KW-0704">Schiff base</keyword>
<evidence type="ECO:0000256" key="2">
    <source>
        <dbReference type="ARBA" id="ARBA00023270"/>
    </source>
</evidence>
<keyword evidence="5" id="KW-1185">Reference proteome</keyword>
<dbReference type="PROSITE" id="PS00666">
    <property type="entry name" value="DHDPS_2"/>
    <property type="match status" value="1"/>
</dbReference>
<accession>A0ABQ1NVA6</accession>
<dbReference type="CDD" id="cd00408">
    <property type="entry name" value="DHDPS-like"/>
    <property type="match status" value="1"/>
</dbReference>
<dbReference type="PRINTS" id="PR00146">
    <property type="entry name" value="DHPICSNTHASE"/>
</dbReference>
<dbReference type="Proteomes" id="UP000619534">
    <property type="component" value="Unassembled WGS sequence"/>
</dbReference>
<dbReference type="PANTHER" id="PTHR12128:SF28">
    <property type="entry name" value="2-DEHYDRO-3-DEOXY-D-GLUCONATE ALDOLASE YAGE-RELATED"/>
    <property type="match status" value="1"/>
</dbReference>